<organism evidence="1 2">
    <name type="scientific">Bacteroides caccae</name>
    <dbReference type="NCBI Taxonomy" id="47678"/>
    <lineage>
        <taxon>Bacteria</taxon>
        <taxon>Pseudomonadati</taxon>
        <taxon>Bacteroidota</taxon>
        <taxon>Bacteroidia</taxon>
        <taxon>Bacteroidales</taxon>
        <taxon>Bacteroidaceae</taxon>
        <taxon>Bacteroides</taxon>
    </lineage>
</organism>
<protein>
    <submittedName>
        <fullName evidence="1">Uncharacterized protein</fullName>
    </submittedName>
</protein>
<comment type="caution">
    <text evidence="1">The sequence shown here is derived from an EMBL/GenBank/DDBJ whole genome shotgun (WGS) entry which is preliminary data.</text>
</comment>
<proteinExistence type="predicted"/>
<dbReference type="AlphaFoldDB" id="A0A414F4T3"/>
<evidence type="ECO:0000313" key="2">
    <source>
        <dbReference type="Proteomes" id="UP000284689"/>
    </source>
</evidence>
<evidence type="ECO:0000313" key="1">
    <source>
        <dbReference type="EMBL" id="RHD41451.1"/>
    </source>
</evidence>
<dbReference type="EMBL" id="QSJD01000057">
    <property type="protein sequence ID" value="RHD41451.1"/>
    <property type="molecule type" value="Genomic_DNA"/>
</dbReference>
<sequence length="118" mass="13703">MIINAINGNGNRLIRVNKDTNKDAVKEFLVTTLSQCDTNGHFIETPYSESKLLDKYLGEVVLNIYVTNPYPEPIGEYILCIQDDCFAKCSHLPVYYVKQQVDKYWDTIEYFINEKLIK</sequence>
<accession>A0A414F4T3</accession>
<name>A0A414F4T3_9BACE</name>
<dbReference type="Proteomes" id="UP000284689">
    <property type="component" value="Unassembled WGS sequence"/>
</dbReference>
<dbReference type="RefSeq" id="WP_032855762.1">
    <property type="nucleotide sequence ID" value="NZ_JADNNW010000013.1"/>
</dbReference>
<reference evidence="1 2" key="1">
    <citation type="submission" date="2018-08" db="EMBL/GenBank/DDBJ databases">
        <title>A genome reference for cultivated species of the human gut microbiota.</title>
        <authorList>
            <person name="Zou Y."/>
            <person name="Xue W."/>
            <person name="Luo G."/>
        </authorList>
    </citation>
    <scope>NUCLEOTIDE SEQUENCE [LARGE SCALE GENOMIC DNA]</scope>
    <source>
        <strain evidence="1 2">AM31-16AC</strain>
    </source>
</reference>
<gene>
    <name evidence="1" type="ORF">DW794_21310</name>
</gene>